<reference evidence="4 5" key="1">
    <citation type="submission" date="2020-06" db="EMBL/GenBank/DDBJ databases">
        <title>Description of novel acetic acid bacteria.</title>
        <authorList>
            <person name="Sombolestani A."/>
        </authorList>
    </citation>
    <scope>NUCLEOTIDE SEQUENCE [LARGE SCALE GENOMIC DNA]</scope>
    <source>
        <strain evidence="4 5">LMG 26838</strain>
    </source>
</reference>
<protein>
    <submittedName>
        <fullName evidence="4">Amino acid ABC transporter ATP-binding protein</fullName>
    </submittedName>
</protein>
<dbReference type="SUPFAM" id="SSF52540">
    <property type="entry name" value="P-loop containing nucleoside triphosphate hydrolases"/>
    <property type="match status" value="1"/>
</dbReference>
<evidence type="ECO:0000313" key="4">
    <source>
        <dbReference type="EMBL" id="NVN32521.1"/>
    </source>
</evidence>
<dbReference type="InterPro" id="IPR027417">
    <property type="entry name" value="P-loop_NTPase"/>
</dbReference>
<accession>A0A850NS59</accession>
<organism evidence="4 5">
    <name type="scientific">Endobacter medicaginis</name>
    <dbReference type="NCBI Taxonomy" id="1181271"/>
    <lineage>
        <taxon>Bacteria</taxon>
        <taxon>Pseudomonadati</taxon>
        <taxon>Pseudomonadota</taxon>
        <taxon>Alphaproteobacteria</taxon>
        <taxon>Acetobacterales</taxon>
        <taxon>Acetobacteraceae</taxon>
        <taxon>Endobacter</taxon>
    </lineage>
</organism>
<dbReference type="PANTHER" id="PTHR43166:SF4">
    <property type="entry name" value="PHOSPHONATES IMPORT ATP-BINDING PROTEIN PHNC"/>
    <property type="match status" value="1"/>
</dbReference>
<dbReference type="Pfam" id="PF00005">
    <property type="entry name" value="ABC_tran"/>
    <property type="match status" value="1"/>
</dbReference>
<gene>
    <name evidence="4" type="ORF">HUK83_19520</name>
</gene>
<keyword evidence="4" id="KW-0067">ATP-binding</keyword>
<comment type="caution">
    <text evidence="4">The sequence shown here is derived from an EMBL/GenBank/DDBJ whole genome shotgun (WGS) entry which is preliminary data.</text>
</comment>
<evidence type="ECO:0000256" key="2">
    <source>
        <dbReference type="ARBA" id="ARBA00022448"/>
    </source>
</evidence>
<name>A0A850NS59_9PROT</name>
<proteinExistence type="inferred from homology"/>
<feature type="domain" description="ABC transporter" evidence="3">
    <location>
        <begin position="17"/>
        <end position="142"/>
    </location>
</feature>
<feature type="non-terminal residue" evidence="4">
    <location>
        <position position="142"/>
    </location>
</feature>
<dbReference type="Gene3D" id="3.40.50.300">
    <property type="entry name" value="P-loop containing nucleotide triphosphate hydrolases"/>
    <property type="match status" value="1"/>
</dbReference>
<dbReference type="RefSeq" id="WP_176627356.1">
    <property type="nucleotide sequence ID" value="NZ_JABXXQ010000916.1"/>
</dbReference>
<dbReference type="EMBL" id="JABXXQ010000916">
    <property type="protein sequence ID" value="NVN32521.1"/>
    <property type="molecule type" value="Genomic_DNA"/>
</dbReference>
<dbReference type="InterPro" id="IPR050086">
    <property type="entry name" value="MetN_ABC_transporter-like"/>
</dbReference>
<dbReference type="AlphaFoldDB" id="A0A850NS59"/>
<dbReference type="PANTHER" id="PTHR43166">
    <property type="entry name" value="AMINO ACID IMPORT ATP-BINDING PROTEIN"/>
    <property type="match status" value="1"/>
</dbReference>
<sequence>MIRVRGLVKRFGGDIVLDGIDLDVPEGALVALIGPSGCGKSTLLRCLNGLETPDSGEIEIDGERLGPGNAARLRGRVGMVFQSFNLFPHRSVLSNLTLAPRVVRHRSREQAEADARLALARVGLSGFESRAPATLSGGQQQR</sequence>
<keyword evidence="4" id="KW-0547">Nucleotide-binding</keyword>
<dbReference type="GO" id="GO:0005524">
    <property type="term" value="F:ATP binding"/>
    <property type="evidence" value="ECO:0007669"/>
    <property type="project" value="UniProtKB-KW"/>
</dbReference>
<keyword evidence="2" id="KW-0813">Transport</keyword>
<comment type="similarity">
    <text evidence="1">Belongs to the ABC transporter superfamily.</text>
</comment>
<dbReference type="Proteomes" id="UP000565205">
    <property type="component" value="Unassembled WGS sequence"/>
</dbReference>
<evidence type="ECO:0000313" key="5">
    <source>
        <dbReference type="Proteomes" id="UP000565205"/>
    </source>
</evidence>
<dbReference type="InterPro" id="IPR003439">
    <property type="entry name" value="ABC_transporter-like_ATP-bd"/>
</dbReference>
<dbReference type="GO" id="GO:0016887">
    <property type="term" value="F:ATP hydrolysis activity"/>
    <property type="evidence" value="ECO:0007669"/>
    <property type="project" value="InterPro"/>
</dbReference>
<evidence type="ECO:0000259" key="3">
    <source>
        <dbReference type="Pfam" id="PF00005"/>
    </source>
</evidence>
<evidence type="ECO:0000256" key="1">
    <source>
        <dbReference type="ARBA" id="ARBA00005417"/>
    </source>
</evidence>